<dbReference type="InterPro" id="IPR013083">
    <property type="entry name" value="Znf_RING/FYVE/PHD"/>
</dbReference>
<evidence type="ECO:0000259" key="4">
    <source>
        <dbReference type="Pfam" id="PF21056"/>
    </source>
</evidence>
<proteinExistence type="predicted"/>
<keyword evidence="3" id="KW-0862">Zinc</keyword>
<dbReference type="AlphaFoldDB" id="A0A6G0VR04"/>
<comment type="caution">
    <text evidence="5">The sequence shown here is derived from an EMBL/GenBank/DDBJ whole genome shotgun (WGS) entry which is preliminary data.</text>
</comment>
<dbReference type="InterPro" id="IPR011011">
    <property type="entry name" value="Znf_FYVE_PHD"/>
</dbReference>
<dbReference type="InterPro" id="IPR048324">
    <property type="entry name" value="ZSWIM1-3_RNaseH-like"/>
</dbReference>
<dbReference type="GO" id="GO:0008270">
    <property type="term" value="F:zinc ion binding"/>
    <property type="evidence" value="ECO:0007669"/>
    <property type="project" value="UniProtKB-KW"/>
</dbReference>
<gene>
    <name evidence="5" type="ORF">FWK35_00034505</name>
</gene>
<keyword evidence="2" id="KW-0863">Zinc-finger</keyword>
<reference evidence="5 6" key="1">
    <citation type="submission" date="2019-08" db="EMBL/GenBank/DDBJ databases">
        <title>Whole genome of Aphis craccivora.</title>
        <authorList>
            <person name="Voronova N.V."/>
            <person name="Shulinski R.S."/>
            <person name="Bandarenka Y.V."/>
            <person name="Zhorov D.G."/>
            <person name="Warner D."/>
        </authorList>
    </citation>
    <scope>NUCLEOTIDE SEQUENCE [LARGE SCALE GENOMIC DNA]</scope>
    <source>
        <strain evidence="5">180601</strain>
        <tissue evidence="5">Whole Body</tissue>
    </source>
</reference>
<dbReference type="PANTHER" id="PTHR31569:SF4">
    <property type="entry name" value="SWIM-TYPE DOMAIN-CONTAINING PROTEIN"/>
    <property type="match status" value="1"/>
</dbReference>
<dbReference type="Gene3D" id="3.30.40.10">
    <property type="entry name" value="Zinc/RING finger domain, C3HC4 (zinc finger)"/>
    <property type="match status" value="1"/>
</dbReference>
<dbReference type="SUPFAM" id="SSF57903">
    <property type="entry name" value="FYVE/PHD zinc finger"/>
    <property type="match status" value="1"/>
</dbReference>
<evidence type="ECO:0000256" key="1">
    <source>
        <dbReference type="ARBA" id="ARBA00022723"/>
    </source>
</evidence>
<dbReference type="EMBL" id="VUJU01012994">
    <property type="protein sequence ID" value="KAF0706194.1"/>
    <property type="molecule type" value="Genomic_DNA"/>
</dbReference>
<evidence type="ECO:0000313" key="6">
    <source>
        <dbReference type="Proteomes" id="UP000478052"/>
    </source>
</evidence>
<name>A0A6G0VR04_APHCR</name>
<dbReference type="PROSITE" id="PS01359">
    <property type="entry name" value="ZF_PHD_1"/>
    <property type="match status" value="1"/>
</dbReference>
<evidence type="ECO:0000313" key="5">
    <source>
        <dbReference type="EMBL" id="KAF0706194.1"/>
    </source>
</evidence>
<sequence length="688" mass="79742">MKAEILELMDMKAKKKLIQSKIHTETGKMVTLRDLSNIRSTEIKKRGVKTFEETVEDVKKLYHCNVELLTDHEGNFLGTFIQDSRIREEFQAFPEMVCADATYKLIDIKIPLYVLLIEDGNGQSEIAALGLLVNEQRETLEWFLNKFKECNPACSMTRVFVTDKDMKERTVIKSLFPQCRLVICLFHTLRTFNREITCEKLGITPDERDASKSIIEKLCYCKSEKEYQDMYTIFLSKAPHAVKNYFIKNWHDIREEWVTGLAFNSGNFLNATNNRLESFNSKLKSVIPTFSNLSEFFKQLFVVLKCVRSERDSKTIGIIQKRPTKQFRNDDEYKYYKLLTPYAFNYLKQSLTSTDNSNVLSTTTLTKLCDKRWTRNYYYKSQTILKEPLLPCEGETPVFVDIQPKNTKRLLSANEKFQKSSIKLSKLAELLSISSQHTYERRMAQLKNIISLWSKNEEISIVKLSNMPSTRKITLDSDMLSTSLVGEAIDQPDEYPFNSGTGQSISNKIDIIQTENVKIAIKDIKLPIKVKCCGRPKGATKTTIGLQIKRKPVKPVPFVLLNYLIKENLVMEWLTNKAVVKRVRKEKYIIQEGDVQHPENVSNGIVENEVDVGSIKPYCSKEAWRAVISLMKIKKKNTIWICPTCNYEIEEQPSILCDSCLVWHHMDCVKDKEHIKHWFCDKCYANFK</sequence>
<dbReference type="InterPro" id="IPR052579">
    <property type="entry name" value="Zinc_finger_SWIM"/>
</dbReference>
<dbReference type="PANTHER" id="PTHR31569">
    <property type="entry name" value="SWIM-TYPE DOMAIN-CONTAINING PROTEIN"/>
    <property type="match status" value="1"/>
</dbReference>
<feature type="domain" description="ZSWIM1/3 RNaseH-like" evidence="4">
    <location>
        <begin position="66"/>
        <end position="181"/>
    </location>
</feature>
<dbReference type="OrthoDB" id="124789at2759"/>
<dbReference type="Pfam" id="PF21056">
    <property type="entry name" value="ZSWIM1-3_RNaseH-like"/>
    <property type="match status" value="1"/>
</dbReference>
<keyword evidence="6" id="KW-1185">Reference proteome</keyword>
<dbReference type="InterPro" id="IPR019786">
    <property type="entry name" value="Zinc_finger_PHD-type_CS"/>
</dbReference>
<organism evidence="5 6">
    <name type="scientific">Aphis craccivora</name>
    <name type="common">Cowpea aphid</name>
    <dbReference type="NCBI Taxonomy" id="307492"/>
    <lineage>
        <taxon>Eukaryota</taxon>
        <taxon>Metazoa</taxon>
        <taxon>Ecdysozoa</taxon>
        <taxon>Arthropoda</taxon>
        <taxon>Hexapoda</taxon>
        <taxon>Insecta</taxon>
        <taxon>Pterygota</taxon>
        <taxon>Neoptera</taxon>
        <taxon>Paraneoptera</taxon>
        <taxon>Hemiptera</taxon>
        <taxon>Sternorrhyncha</taxon>
        <taxon>Aphidomorpha</taxon>
        <taxon>Aphidoidea</taxon>
        <taxon>Aphididae</taxon>
        <taxon>Aphidini</taxon>
        <taxon>Aphis</taxon>
        <taxon>Aphis</taxon>
    </lineage>
</organism>
<keyword evidence="1" id="KW-0479">Metal-binding</keyword>
<protein>
    <submittedName>
        <fullName evidence="5">Zinc finger SWIM domain-containing protein 3-like</fullName>
    </submittedName>
</protein>
<accession>A0A6G0VR04</accession>
<evidence type="ECO:0000256" key="3">
    <source>
        <dbReference type="ARBA" id="ARBA00022833"/>
    </source>
</evidence>
<dbReference type="Proteomes" id="UP000478052">
    <property type="component" value="Unassembled WGS sequence"/>
</dbReference>
<evidence type="ECO:0000256" key="2">
    <source>
        <dbReference type="ARBA" id="ARBA00022771"/>
    </source>
</evidence>